<sequence>MALNRQQRRANAKGKQQHSNPQIQAVLNAALAHQQKGEYADSERMIRRVLEASPGNPDALHLRGALAYQTGNIQLALDSLTEAAARAPKAGNILATLALAQDAAGLKDVAERTYRKAQRLEPRNAEIRNNLGALLKSQGNVKEAVRQFRDALKIDPNYTQAVINLGGTLFRQGEAEEAEGLFRRALVLEPENPDVATDLAVILQHNKKTEEAEGLFTSALAAQPDNVPALINLASLHFQNANYVEGEAIAREAVRLMPGHHAAHNNLGNNLLGQHKYAEAEAAFLKARSLLPNGSEAAGNLGHLKLRTGQPDEAEGLYRQALDVAKDNPRHRFGLSLALFAQAAAKGGDLTEAWDHYEAGFDCGERNPDRRRSAKPWNGEPLAEKTLLLWPEQGIGDEIRFSESLPDFLDALDDGPLAGGKVFIECDPRLVPAFSRSFEANDQISVAPAMSTAISGIDFQLSLGQVAARMRPTVGAFPSRPGFLAANDGLRQKWRQRLDALGRKPKIGISWRSGLKTARRAENVSDLEQWYDFLDTIPADFIALQYGEIDAELRQLEQATYIKLHRWDDMDLRDDVDDLLAMMCELDFVVTVPTSLMDMAGSVGARTITAMLENEWVLLGTERHPWYPSVQVATRALEENWRAPLAQASASLRDSLNN</sequence>
<dbReference type="SUPFAM" id="SSF53756">
    <property type="entry name" value="UDP-Glycosyltransferase/glycogen phosphorylase"/>
    <property type="match status" value="1"/>
</dbReference>
<gene>
    <name evidence="3" type="ORF">EOI86_19400</name>
</gene>
<feature type="repeat" description="TPR" evidence="1">
    <location>
        <begin position="125"/>
        <end position="158"/>
    </location>
</feature>
<feature type="compositionally biased region" description="Basic residues" evidence="2">
    <location>
        <begin position="1"/>
        <end position="16"/>
    </location>
</feature>
<dbReference type="PROSITE" id="PS50293">
    <property type="entry name" value="TPR_REGION"/>
    <property type="match status" value="2"/>
</dbReference>
<dbReference type="PANTHER" id="PTHR44809">
    <property type="match status" value="1"/>
</dbReference>
<dbReference type="Pfam" id="PF14559">
    <property type="entry name" value="TPR_19"/>
    <property type="match status" value="3"/>
</dbReference>
<dbReference type="SMART" id="SM00028">
    <property type="entry name" value="TPR"/>
    <property type="match status" value="9"/>
</dbReference>
<dbReference type="InterPro" id="IPR011990">
    <property type="entry name" value="TPR-like_helical_dom_sf"/>
</dbReference>
<dbReference type="PROSITE" id="PS50005">
    <property type="entry name" value="TPR"/>
    <property type="match status" value="3"/>
</dbReference>
<dbReference type="Proteomes" id="UP000287447">
    <property type="component" value="Unassembled WGS sequence"/>
</dbReference>
<keyword evidence="1" id="KW-0802">TPR repeat</keyword>
<dbReference type="OrthoDB" id="6193797at2"/>
<dbReference type="EMBL" id="SADE01000003">
    <property type="protein sequence ID" value="RVU35002.1"/>
    <property type="molecule type" value="Genomic_DNA"/>
</dbReference>
<protein>
    <submittedName>
        <fullName evidence="3">Tetratricopeptide repeat protein</fullName>
    </submittedName>
</protein>
<evidence type="ECO:0000313" key="4">
    <source>
        <dbReference type="Proteomes" id="UP000287447"/>
    </source>
</evidence>
<name>A0A3S2VNU2_9PROT</name>
<dbReference type="InterPro" id="IPR052943">
    <property type="entry name" value="TMTC_O-mannosyl-trnsfr"/>
</dbReference>
<evidence type="ECO:0000313" key="3">
    <source>
        <dbReference type="EMBL" id="RVU35002.1"/>
    </source>
</evidence>
<comment type="caution">
    <text evidence="3">The sequence shown here is derived from an EMBL/GenBank/DDBJ whole genome shotgun (WGS) entry which is preliminary data.</text>
</comment>
<organism evidence="3 4">
    <name type="scientific">Hwanghaeella grinnelliae</name>
    <dbReference type="NCBI Taxonomy" id="2500179"/>
    <lineage>
        <taxon>Bacteria</taxon>
        <taxon>Pseudomonadati</taxon>
        <taxon>Pseudomonadota</taxon>
        <taxon>Alphaproteobacteria</taxon>
        <taxon>Rhodospirillales</taxon>
        <taxon>Rhodospirillaceae</taxon>
        <taxon>Hwanghaeella</taxon>
    </lineage>
</organism>
<reference evidence="4" key="1">
    <citation type="submission" date="2019-01" db="EMBL/GenBank/DDBJ databases">
        <title>Gri0909 isolated from a small marine red alga.</title>
        <authorList>
            <person name="Kim J."/>
            <person name="Jeong S.E."/>
            <person name="Jeon C.O."/>
        </authorList>
    </citation>
    <scope>NUCLEOTIDE SEQUENCE [LARGE SCALE GENOMIC DNA]</scope>
    <source>
        <strain evidence="4">Gri0909</strain>
    </source>
</reference>
<dbReference type="Gene3D" id="1.25.40.10">
    <property type="entry name" value="Tetratricopeptide repeat domain"/>
    <property type="match status" value="2"/>
</dbReference>
<proteinExistence type="predicted"/>
<dbReference type="Pfam" id="PF13432">
    <property type="entry name" value="TPR_16"/>
    <property type="match status" value="1"/>
</dbReference>
<dbReference type="PANTHER" id="PTHR44809:SF1">
    <property type="entry name" value="PROTEIN O-MANNOSYL-TRANSFERASE TMTC1"/>
    <property type="match status" value="1"/>
</dbReference>
<accession>A0A3S2VNU2</accession>
<dbReference type="InterPro" id="IPR019734">
    <property type="entry name" value="TPR_rpt"/>
</dbReference>
<feature type="region of interest" description="Disordered" evidence="2">
    <location>
        <begin position="1"/>
        <end position="21"/>
    </location>
</feature>
<dbReference type="AlphaFoldDB" id="A0A3S2VNU2"/>
<dbReference type="RefSeq" id="WP_127767323.1">
    <property type="nucleotide sequence ID" value="NZ_SADE01000003.1"/>
</dbReference>
<keyword evidence="4" id="KW-1185">Reference proteome</keyword>
<dbReference type="SUPFAM" id="SSF48452">
    <property type="entry name" value="TPR-like"/>
    <property type="match status" value="2"/>
</dbReference>
<feature type="repeat" description="TPR" evidence="1">
    <location>
        <begin position="159"/>
        <end position="192"/>
    </location>
</feature>
<evidence type="ECO:0000256" key="2">
    <source>
        <dbReference type="SAM" id="MobiDB-lite"/>
    </source>
</evidence>
<evidence type="ECO:0000256" key="1">
    <source>
        <dbReference type="PROSITE-ProRule" id="PRU00339"/>
    </source>
</evidence>
<feature type="repeat" description="TPR" evidence="1">
    <location>
        <begin position="295"/>
        <end position="328"/>
    </location>
</feature>